<dbReference type="GO" id="GO:0003700">
    <property type="term" value="F:DNA-binding transcription factor activity"/>
    <property type="evidence" value="ECO:0007669"/>
    <property type="project" value="InterPro"/>
</dbReference>
<dbReference type="InterPro" id="IPR010921">
    <property type="entry name" value="Trp_repressor/repl_initiator"/>
</dbReference>
<evidence type="ECO:0000313" key="2">
    <source>
        <dbReference type="Proteomes" id="UP000228510"/>
    </source>
</evidence>
<evidence type="ECO:0000313" key="1">
    <source>
        <dbReference type="EMBL" id="PIR92294.1"/>
    </source>
</evidence>
<dbReference type="InterPro" id="IPR013368">
    <property type="entry name" value="YecD_YerC"/>
</dbReference>
<dbReference type="Gene3D" id="1.10.1270.10">
    <property type="entry name" value="TrpR-like"/>
    <property type="match status" value="1"/>
</dbReference>
<dbReference type="PANTHER" id="PTHR40080:SF1">
    <property type="entry name" value="TRPR-LIKE PROTEIN YERC_YECD"/>
    <property type="match status" value="1"/>
</dbReference>
<gene>
    <name evidence="1" type="ORF">COU01_02420</name>
</gene>
<dbReference type="PANTHER" id="PTHR40080">
    <property type="entry name" value="LMO1763 PROTEIN"/>
    <property type="match status" value="1"/>
</dbReference>
<evidence type="ECO:0008006" key="3">
    <source>
        <dbReference type="Google" id="ProtNLM"/>
    </source>
</evidence>
<accession>A0A2H0UZN3</accession>
<dbReference type="EMBL" id="PFAT01000030">
    <property type="protein sequence ID" value="PIR92294.1"/>
    <property type="molecule type" value="Genomic_DNA"/>
</dbReference>
<name>A0A2H0UZN3_9BACT</name>
<dbReference type="GO" id="GO:0043565">
    <property type="term" value="F:sequence-specific DNA binding"/>
    <property type="evidence" value="ECO:0007669"/>
    <property type="project" value="InterPro"/>
</dbReference>
<dbReference type="InterPro" id="IPR000831">
    <property type="entry name" value="Trp_repress"/>
</dbReference>
<comment type="caution">
    <text evidence="1">The sequence shown here is derived from an EMBL/GenBank/DDBJ whole genome shotgun (WGS) entry which is preliminary data.</text>
</comment>
<sequence length="104" mass="11791">MNLNTPQINSLVEALLTLKNQAEMKKFLRDLLTESEIAEFARRWQAAQMLDQKVPYATIVKTTGLSSTTVARVAQWLKSGKGGYRLLLTRLHHHNPTLMERGLS</sequence>
<dbReference type="PIRSF" id="PIRSF012508">
    <property type="entry name" value="YerC"/>
    <property type="match status" value="1"/>
</dbReference>
<dbReference type="Proteomes" id="UP000228510">
    <property type="component" value="Unassembled WGS sequence"/>
</dbReference>
<proteinExistence type="predicted"/>
<dbReference type="NCBIfam" id="TIGR02531">
    <property type="entry name" value="yecD_yerC"/>
    <property type="match status" value="1"/>
</dbReference>
<protein>
    <recommendedName>
        <fullName evidence="3">TrpR, YerC/YecD</fullName>
    </recommendedName>
</protein>
<dbReference type="AlphaFoldDB" id="A0A2H0UZN3"/>
<organism evidence="1 2">
    <name type="scientific">Candidatus Falkowbacteria bacterium CG10_big_fil_rev_8_21_14_0_10_44_15</name>
    <dbReference type="NCBI Taxonomy" id="1974569"/>
    <lineage>
        <taxon>Bacteria</taxon>
        <taxon>Candidatus Falkowiibacteriota</taxon>
    </lineage>
</organism>
<dbReference type="Pfam" id="PF01371">
    <property type="entry name" value="Trp_repressor"/>
    <property type="match status" value="1"/>
</dbReference>
<dbReference type="InterPro" id="IPR038116">
    <property type="entry name" value="TrpR-like_sf"/>
</dbReference>
<dbReference type="SUPFAM" id="SSF48295">
    <property type="entry name" value="TrpR-like"/>
    <property type="match status" value="1"/>
</dbReference>
<reference evidence="2" key="1">
    <citation type="submission" date="2017-09" db="EMBL/GenBank/DDBJ databases">
        <title>Depth-based differentiation of microbial function through sediment-hosted aquifers and enrichment of novel symbionts in the deep terrestrial subsurface.</title>
        <authorList>
            <person name="Probst A.J."/>
            <person name="Ladd B."/>
            <person name="Jarett J.K."/>
            <person name="Geller-Mcgrath D.E."/>
            <person name="Sieber C.M.K."/>
            <person name="Emerson J.B."/>
            <person name="Anantharaman K."/>
            <person name="Thomas B.C."/>
            <person name="Malmstrom R."/>
            <person name="Stieglmeier M."/>
            <person name="Klingl A."/>
            <person name="Woyke T."/>
            <person name="Ryan C.M."/>
            <person name="Banfield J.F."/>
        </authorList>
    </citation>
    <scope>NUCLEOTIDE SEQUENCE [LARGE SCALE GENOMIC DNA]</scope>
</reference>